<comment type="pathway">
    <text evidence="12">Bacterial outer membrane biogenesis; lipopolysaccharide biosynthesis.</text>
</comment>
<comment type="subunit">
    <text evidence="12">Heterodimer of ArnE and ArnF.</text>
</comment>
<keyword evidence="6 12" id="KW-0441">Lipid A biosynthesis</keyword>
<reference evidence="14" key="1">
    <citation type="submission" date="2021-02" db="EMBL/GenBank/DDBJ databases">
        <title>Genome analysis of blister spot of apple pathogen from New York area.</title>
        <authorList>
            <person name="Kandel P."/>
            <person name="Hockett K.L."/>
            <person name="Santander R."/>
            <person name="Acimovic S."/>
        </authorList>
    </citation>
    <scope>NUCLEOTIDE SEQUENCE</scope>
    <source>
        <strain evidence="14">PSP1</strain>
    </source>
</reference>
<feature type="transmembrane region" description="Helical" evidence="12">
    <location>
        <begin position="83"/>
        <end position="101"/>
    </location>
</feature>
<keyword evidence="2 12" id="KW-0813">Transport</keyword>
<evidence type="ECO:0000256" key="9">
    <source>
        <dbReference type="ARBA" id="ARBA00022989"/>
    </source>
</evidence>
<evidence type="ECO:0000256" key="3">
    <source>
        <dbReference type="ARBA" id="ARBA00022475"/>
    </source>
</evidence>
<evidence type="ECO:0000256" key="6">
    <source>
        <dbReference type="ARBA" id="ARBA00022556"/>
    </source>
</evidence>
<keyword evidence="4 12" id="KW-0444">Lipid biosynthesis</keyword>
<comment type="caution">
    <text evidence="14">The sequence shown here is derived from an EMBL/GenBank/DDBJ whole genome shotgun (WGS) entry which is preliminary data.</text>
</comment>
<dbReference type="AlphaFoldDB" id="A0A0P9Y784"/>
<keyword evidence="11 12" id="KW-0472">Membrane</keyword>
<dbReference type="GO" id="GO:1901505">
    <property type="term" value="F:carbohydrate derivative transmembrane transporter activity"/>
    <property type="evidence" value="ECO:0007669"/>
    <property type="project" value="InterPro"/>
</dbReference>
<keyword evidence="3 12" id="KW-1003">Cell membrane</keyword>
<accession>A0A0P9Y784</accession>
<dbReference type="HAMAP" id="MF_00538">
    <property type="entry name" value="Flippase_ArnF"/>
    <property type="match status" value="1"/>
</dbReference>
<dbReference type="InterPro" id="IPR000390">
    <property type="entry name" value="Small_drug/metabolite_transptr"/>
</dbReference>
<evidence type="ECO:0000256" key="11">
    <source>
        <dbReference type="ARBA" id="ARBA00023136"/>
    </source>
</evidence>
<evidence type="ECO:0000256" key="7">
    <source>
        <dbReference type="ARBA" id="ARBA00022692"/>
    </source>
</evidence>
<feature type="chain" id="PRO_5043128323" description="Probable 4-amino-4-deoxy-L-arabinose-phosphoundecaprenol flippase subunit ArnF" evidence="13">
    <location>
        <begin position="20"/>
        <end position="144"/>
    </location>
</feature>
<gene>
    <name evidence="12 14" type="primary">arnF</name>
    <name evidence="14" type="ORF">JW322_14855</name>
</gene>
<keyword evidence="8 12" id="KW-0448">Lipopolysaccharide biosynthesis</keyword>
<keyword evidence="7 12" id="KW-0812">Transmembrane</keyword>
<dbReference type="InterPro" id="IPR037185">
    <property type="entry name" value="EmrE-like"/>
</dbReference>
<keyword evidence="10 12" id="KW-0443">Lipid metabolism</keyword>
<protein>
    <recommendedName>
        <fullName evidence="12">Probable 4-amino-4-deoxy-L-arabinose-phosphoundecaprenol flippase subunit ArnF</fullName>
        <shortName evidence="12">L-Ara4N-phosphoundecaprenol flippase subunit ArnF</shortName>
    </recommendedName>
    <alternativeName>
        <fullName evidence="12">Undecaprenyl phosphate-aminoarabinose flippase subunit ArnF</fullName>
    </alternativeName>
</protein>
<feature type="signal peptide" evidence="13">
    <location>
        <begin position="1"/>
        <end position="19"/>
    </location>
</feature>
<keyword evidence="5 12" id="KW-0997">Cell inner membrane</keyword>
<evidence type="ECO:0000256" key="1">
    <source>
        <dbReference type="ARBA" id="ARBA00004651"/>
    </source>
</evidence>
<dbReference type="GO" id="GO:0005886">
    <property type="term" value="C:plasma membrane"/>
    <property type="evidence" value="ECO:0007669"/>
    <property type="project" value="UniProtKB-SubCell"/>
</dbReference>
<dbReference type="PANTHER" id="PTHR30561:SF9">
    <property type="entry name" value="4-AMINO-4-DEOXY-L-ARABINOSE-PHOSPHOUNDECAPRENOL FLIPPASE SUBUNIT ARNF-RELATED"/>
    <property type="match status" value="1"/>
</dbReference>
<evidence type="ECO:0000256" key="5">
    <source>
        <dbReference type="ARBA" id="ARBA00022519"/>
    </source>
</evidence>
<evidence type="ECO:0000256" key="13">
    <source>
        <dbReference type="SAM" id="SignalP"/>
    </source>
</evidence>
<comment type="caution">
    <text evidence="12">Lacks conserved residue(s) required for the propagation of feature annotation.</text>
</comment>
<evidence type="ECO:0000256" key="2">
    <source>
        <dbReference type="ARBA" id="ARBA00022448"/>
    </source>
</evidence>
<proteinExistence type="inferred from homology"/>
<feature type="transmembrane region" description="Helical" evidence="12">
    <location>
        <begin position="107"/>
        <end position="125"/>
    </location>
</feature>
<dbReference type="InterPro" id="IPR022832">
    <property type="entry name" value="Flippase_ArnF"/>
</dbReference>
<comment type="function">
    <text evidence="12">Translocates 4-amino-4-deoxy-L-arabinose-phosphoundecaprenol (alpha-L-Ara4N-phosphoundecaprenol) from the cytoplasmic to the periplasmic side of the inner membrane.</text>
</comment>
<dbReference type="GO" id="GO:0009103">
    <property type="term" value="P:lipopolysaccharide biosynthetic process"/>
    <property type="evidence" value="ECO:0007669"/>
    <property type="project" value="UniProtKB-UniRule"/>
</dbReference>
<name>A0A0P9Y784_PSESX</name>
<keyword evidence="9 12" id="KW-1133">Transmembrane helix</keyword>
<dbReference type="Gene3D" id="1.10.3730.20">
    <property type="match status" value="1"/>
</dbReference>
<dbReference type="GO" id="GO:0009245">
    <property type="term" value="P:lipid A biosynthetic process"/>
    <property type="evidence" value="ECO:0007669"/>
    <property type="project" value="UniProtKB-UniRule"/>
</dbReference>
<evidence type="ECO:0000256" key="8">
    <source>
        <dbReference type="ARBA" id="ARBA00022985"/>
    </source>
</evidence>
<evidence type="ECO:0000313" key="14">
    <source>
        <dbReference type="EMBL" id="MDH4623016.1"/>
    </source>
</evidence>
<evidence type="ECO:0000256" key="4">
    <source>
        <dbReference type="ARBA" id="ARBA00022516"/>
    </source>
</evidence>
<dbReference type="Proteomes" id="UP001162155">
    <property type="component" value="Unassembled WGS sequence"/>
</dbReference>
<comment type="similarity">
    <text evidence="12">Belongs to the ArnF family.</text>
</comment>
<keyword evidence="13" id="KW-0732">Signal</keyword>
<dbReference type="NCBIfam" id="NF002816">
    <property type="entry name" value="PRK02971.1-2"/>
    <property type="match status" value="1"/>
</dbReference>
<evidence type="ECO:0000256" key="10">
    <source>
        <dbReference type="ARBA" id="ARBA00023098"/>
    </source>
</evidence>
<comment type="subcellular location">
    <subcellularLocation>
        <location evidence="12">Cell inner membrane</location>
        <topology evidence="12">Multi-pass membrane protein</topology>
    </subcellularLocation>
    <subcellularLocation>
        <location evidence="1">Cell membrane</location>
        <topology evidence="1">Multi-pass membrane protein</topology>
    </subcellularLocation>
</comment>
<dbReference type="EMBL" id="JAFFRZ010000001">
    <property type="protein sequence ID" value="MDH4623016.1"/>
    <property type="molecule type" value="Genomic_DNA"/>
</dbReference>
<evidence type="ECO:0000313" key="15">
    <source>
        <dbReference type="Proteomes" id="UP001162155"/>
    </source>
</evidence>
<dbReference type="SUPFAM" id="SSF103481">
    <property type="entry name" value="Multidrug resistance efflux transporter EmrE"/>
    <property type="match status" value="1"/>
</dbReference>
<evidence type="ECO:0000256" key="12">
    <source>
        <dbReference type="HAMAP-Rule" id="MF_00538"/>
    </source>
</evidence>
<organism evidence="14 15">
    <name type="scientific">Pseudomonas syringae pv. papulans</name>
    <dbReference type="NCBI Taxonomy" id="83963"/>
    <lineage>
        <taxon>Bacteria</taxon>
        <taxon>Pseudomonadati</taxon>
        <taxon>Pseudomonadota</taxon>
        <taxon>Gammaproteobacteria</taxon>
        <taxon>Pseudomonadales</taxon>
        <taxon>Pseudomonadaceae</taxon>
        <taxon>Pseudomonas</taxon>
        <taxon>Pseudomonas syringae</taxon>
    </lineage>
</organism>
<sequence length="144" mass="15958">MTRCRATLCAMASVALVSAAQLGMRWSMSRLPSPAQWLELHNPTQLDLRALVVVCASITAYALSMLFWLLALRGLPLSRAYSLLSISYALVYMLAAALPFFHETFTVSKTVGVTLIVAGVLTINLRRMCDPSPQDLSHENQRFR</sequence>
<dbReference type="PANTHER" id="PTHR30561">
    <property type="entry name" value="SMR FAMILY PROTON-DEPENDENT DRUG EFFLUX TRANSPORTER SUGE"/>
    <property type="match status" value="1"/>
</dbReference>
<feature type="transmembrane region" description="Helical" evidence="12">
    <location>
        <begin position="50"/>
        <end position="71"/>
    </location>
</feature>